<dbReference type="Pfam" id="PF03734">
    <property type="entry name" value="YkuD"/>
    <property type="match status" value="1"/>
</dbReference>
<dbReference type="Proteomes" id="UP000243359">
    <property type="component" value="Chromosome I"/>
</dbReference>
<dbReference type="Gene3D" id="1.10.101.10">
    <property type="entry name" value="PGBD-like superfamily/PGBD"/>
    <property type="match status" value="1"/>
</dbReference>
<accession>A0A1H1SQ27</accession>
<evidence type="ECO:0000256" key="4">
    <source>
        <dbReference type="ARBA" id="ARBA00022960"/>
    </source>
</evidence>
<evidence type="ECO:0000256" key="1">
    <source>
        <dbReference type="ARBA" id="ARBA00004752"/>
    </source>
</evidence>
<comment type="pathway">
    <text evidence="1 7">Cell wall biogenesis; peptidoglycan biosynthesis.</text>
</comment>
<protein>
    <submittedName>
        <fullName evidence="10">Murein L,D-transpeptidase YcbB/YkuD</fullName>
    </submittedName>
</protein>
<dbReference type="GO" id="GO:0004180">
    <property type="term" value="F:carboxypeptidase activity"/>
    <property type="evidence" value="ECO:0007669"/>
    <property type="project" value="UniProtKB-ARBA"/>
</dbReference>
<dbReference type="UniPathway" id="UPA00219"/>
<dbReference type="OrthoDB" id="9778545at2"/>
<dbReference type="EMBL" id="LT629751">
    <property type="protein sequence ID" value="SDS49973.1"/>
    <property type="molecule type" value="Genomic_DNA"/>
</dbReference>
<evidence type="ECO:0000256" key="3">
    <source>
        <dbReference type="ARBA" id="ARBA00022679"/>
    </source>
</evidence>
<dbReference type="CDD" id="cd16913">
    <property type="entry name" value="YkuD_like"/>
    <property type="match status" value="1"/>
</dbReference>
<feature type="signal peptide" evidence="8">
    <location>
        <begin position="1"/>
        <end position="41"/>
    </location>
</feature>
<evidence type="ECO:0000313" key="11">
    <source>
        <dbReference type="Proteomes" id="UP000243359"/>
    </source>
</evidence>
<sequence length="560" mass="62762">MPLPAKSGILASIGCTGVERLSKKHTPWLAILLLASPLSFAATPDAGARTAIDLQLEQAQLTCATPALPLSPAERETLRGFYRQSNFAPIWDARGRLEQLQEQLAQLADDGLDPDSYRLADLRRLSHSREQRQTPCADVLASHIYLQALQHLGWGRLDASSVEPIWHSPHTPPPVRPLAPPAFALAAVDDLPAAFAQARPQLRPYRELRHAWAEARRQPLPHWETIDAGPLLRPGRRDVRVPALARRLAAEGYLSAAAVADRAQLQESDRYDPLLEEAVVAFQRLHHIQDDGIVGPSTLHELNVSPAARRDQLRVNLERLRWLAREAEPSMVLVDVAGATVSYYHDGQRLWQARTQVGRAERPTPLLKSRITHLTLNPTWTVPPTIFRQDKLPEIRRDIGYLAENHMRVLDHSGQELDPRQVDWYNPHGILLRQDAGPKSALGVVAIRFPNPFAVYLHDTPNQQLFDKLPRVFSSGCVRVEQVHQLLDFLLADATPAERERIAAIQASGETKNVNLPRPVTVLVAYWTVEVDADGRLHYRPDLYQRDASLLAALERAERL</sequence>
<evidence type="ECO:0000256" key="7">
    <source>
        <dbReference type="PROSITE-ProRule" id="PRU01373"/>
    </source>
</evidence>
<gene>
    <name evidence="10" type="ORF">SAMN05216221_1956</name>
</gene>
<dbReference type="GO" id="GO:0009252">
    <property type="term" value="P:peptidoglycan biosynthetic process"/>
    <property type="evidence" value="ECO:0007669"/>
    <property type="project" value="UniProtKB-UniPathway"/>
</dbReference>
<comment type="similarity">
    <text evidence="2">Belongs to the YkuD family.</text>
</comment>
<dbReference type="InterPro" id="IPR002477">
    <property type="entry name" value="Peptidoglycan-bd-like"/>
</dbReference>
<evidence type="ECO:0000256" key="8">
    <source>
        <dbReference type="SAM" id="SignalP"/>
    </source>
</evidence>
<dbReference type="GO" id="GO:0071555">
    <property type="term" value="P:cell wall organization"/>
    <property type="evidence" value="ECO:0007669"/>
    <property type="project" value="UniProtKB-UniRule"/>
</dbReference>
<keyword evidence="3" id="KW-0808">Transferase</keyword>
<feature type="active site" description="Proton donor/acceptor" evidence="7">
    <location>
        <position position="458"/>
    </location>
</feature>
<dbReference type="InterPro" id="IPR052905">
    <property type="entry name" value="LD-transpeptidase_YkuD-like"/>
</dbReference>
<dbReference type="GO" id="GO:0008360">
    <property type="term" value="P:regulation of cell shape"/>
    <property type="evidence" value="ECO:0007669"/>
    <property type="project" value="UniProtKB-UniRule"/>
</dbReference>
<dbReference type="Gene3D" id="2.40.440.10">
    <property type="entry name" value="L,D-transpeptidase catalytic domain-like"/>
    <property type="match status" value="1"/>
</dbReference>
<feature type="active site" description="Nucleophile" evidence="7">
    <location>
        <position position="477"/>
    </location>
</feature>
<dbReference type="AlphaFoldDB" id="A0A1H1SQ27"/>
<name>A0A1H1SQ27_9PSED</name>
<keyword evidence="6 7" id="KW-0961">Cell wall biogenesis/degradation</keyword>
<keyword evidence="5 7" id="KW-0573">Peptidoglycan synthesis</keyword>
<organism evidence="10 11">
    <name type="scientific">Pseudomonas oryzae</name>
    <dbReference type="NCBI Taxonomy" id="1392877"/>
    <lineage>
        <taxon>Bacteria</taxon>
        <taxon>Pseudomonadati</taxon>
        <taxon>Pseudomonadota</taxon>
        <taxon>Gammaproteobacteria</taxon>
        <taxon>Pseudomonadales</taxon>
        <taxon>Pseudomonadaceae</taxon>
        <taxon>Pseudomonas</taxon>
    </lineage>
</organism>
<proteinExistence type="inferred from homology"/>
<evidence type="ECO:0000259" key="9">
    <source>
        <dbReference type="PROSITE" id="PS52029"/>
    </source>
</evidence>
<dbReference type="InterPro" id="IPR036365">
    <property type="entry name" value="PGBD-like_sf"/>
</dbReference>
<evidence type="ECO:0000256" key="6">
    <source>
        <dbReference type="ARBA" id="ARBA00023316"/>
    </source>
</evidence>
<dbReference type="PANTHER" id="PTHR41533:SF2">
    <property type="entry name" value="BLR7131 PROTEIN"/>
    <property type="match status" value="1"/>
</dbReference>
<dbReference type="InterPro" id="IPR005490">
    <property type="entry name" value="LD_TPept_cat_dom"/>
</dbReference>
<keyword evidence="8" id="KW-0732">Signal</keyword>
<evidence type="ECO:0000313" key="10">
    <source>
        <dbReference type="EMBL" id="SDS49973.1"/>
    </source>
</evidence>
<dbReference type="InterPro" id="IPR045380">
    <property type="entry name" value="LD_TPept_scaffold_dom"/>
</dbReference>
<dbReference type="PROSITE" id="PS52029">
    <property type="entry name" value="LD_TPASE"/>
    <property type="match status" value="1"/>
</dbReference>
<dbReference type="InterPro" id="IPR038063">
    <property type="entry name" value="Transpep_catalytic_dom"/>
</dbReference>
<dbReference type="Pfam" id="PF01471">
    <property type="entry name" value="PG_binding_1"/>
    <property type="match status" value="1"/>
</dbReference>
<evidence type="ECO:0000256" key="5">
    <source>
        <dbReference type="ARBA" id="ARBA00022984"/>
    </source>
</evidence>
<dbReference type="PANTHER" id="PTHR41533">
    <property type="entry name" value="L,D-TRANSPEPTIDASE HI_1667-RELATED"/>
    <property type="match status" value="1"/>
</dbReference>
<keyword evidence="4 7" id="KW-0133">Cell shape</keyword>
<keyword evidence="11" id="KW-1185">Reference proteome</keyword>
<dbReference type="STRING" id="1392877.SAMN05216221_1956"/>
<dbReference type="SUPFAM" id="SSF47090">
    <property type="entry name" value="PGBD-like"/>
    <property type="match status" value="1"/>
</dbReference>
<dbReference type="InterPro" id="IPR036366">
    <property type="entry name" value="PGBDSf"/>
</dbReference>
<dbReference type="GO" id="GO:0016740">
    <property type="term" value="F:transferase activity"/>
    <property type="evidence" value="ECO:0007669"/>
    <property type="project" value="UniProtKB-KW"/>
</dbReference>
<feature type="chain" id="PRO_5009260257" evidence="8">
    <location>
        <begin position="42"/>
        <end position="560"/>
    </location>
</feature>
<evidence type="ECO:0000256" key="2">
    <source>
        <dbReference type="ARBA" id="ARBA00005992"/>
    </source>
</evidence>
<reference evidence="11" key="1">
    <citation type="submission" date="2016-10" db="EMBL/GenBank/DDBJ databases">
        <authorList>
            <person name="Varghese N."/>
            <person name="Submissions S."/>
        </authorList>
    </citation>
    <scope>NUCLEOTIDE SEQUENCE [LARGE SCALE GENOMIC DNA]</scope>
    <source>
        <strain evidence="11">KCTC 32247</strain>
    </source>
</reference>
<dbReference type="Pfam" id="PF20142">
    <property type="entry name" value="Scaffold"/>
    <property type="match status" value="1"/>
</dbReference>
<feature type="domain" description="L,D-TPase catalytic" evidence="9">
    <location>
        <begin position="330"/>
        <end position="505"/>
    </location>
</feature>
<dbReference type="SUPFAM" id="SSF141523">
    <property type="entry name" value="L,D-transpeptidase catalytic domain-like"/>
    <property type="match status" value="1"/>
</dbReference>